<dbReference type="EC" id="3.2.1.23" evidence="3 8"/>
<keyword evidence="4" id="KW-0732">Signal</keyword>
<dbReference type="InterPro" id="IPR001944">
    <property type="entry name" value="Glycoside_Hdrlase_35"/>
</dbReference>
<dbReference type="SUPFAM" id="SSF51445">
    <property type="entry name" value="(Trans)glycosidases"/>
    <property type="match status" value="1"/>
</dbReference>
<evidence type="ECO:0000313" key="12">
    <source>
        <dbReference type="Proteomes" id="UP000053411"/>
    </source>
</evidence>
<dbReference type="InterPro" id="IPR036833">
    <property type="entry name" value="BetaGal_dom3_sf"/>
</dbReference>
<keyword evidence="5 8" id="KW-0378">Hydrolase</keyword>
<dbReference type="FunFam" id="2.102.20.10:FF:000001">
    <property type="entry name" value="Beta-galactosidase A"/>
    <property type="match status" value="1"/>
</dbReference>
<evidence type="ECO:0000256" key="1">
    <source>
        <dbReference type="ARBA" id="ARBA00001412"/>
    </source>
</evidence>
<dbReference type="AlphaFoldDB" id="A0A0D2I7W9"/>
<evidence type="ECO:0000256" key="8">
    <source>
        <dbReference type="RuleBase" id="RU000675"/>
    </source>
</evidence>
<evidence type="ECO:0000256" key="3">
    <source>
        <dbReference type="ARBA" id="ARBA00012756"/>
    </source>
</evidence>
<dbReference type="FunFam" id="2.60.120.260:FF:000065">
    <property type="entry name" value="Beta-galactosidase A"/>
    <property type="match status" value="1"/>
</dbReference>
<dbReference type="Pfam" id="PF01301">
    <property type="entry name" value="Glyco_hydro_35"/>
    <property type="match status" value="1"/>
</dbReference>
<dbReference type="GO" id="GO:0005975">
    <property type="term" value="P:carbohydrate metabolic process"/>
    <property type="evidence" value="ECO:0007669"/>
    <property type="project" value="InterPro"/>
</dbReference>
<dbReference type="SMART" id="SM01029">
    <property type="entry name" value="BetaGal_dom2"/>
    <property type="match status" value="1"/>
</dbReference>
<dbReference type="PANTHER" id="PTHR23421">
    <property type="entry name" value="BETA-GALACTOSIDASE RELATED"/>
    <property type="match status" value="1"/>
</dbReference>
<evidence type="ECO:0000313" key="11">
    <source>
        <dbReference type="EMBL" id="KIX93286.1"/>
    </source>
</evidence>
<dbReference type="SUPFAM" id="SSF49785">
    <property type="entry name" value="Galactose-binding domain-like"/>
    <property type="match status" value="2"/>
</dbReference>
<evidence type="ECO:0000256" key="5">
    <source>
        <dbReference type="ARBA" id="ARBA00022801"/>
    </source>
</evidence>
<evidence type="ECO:0000256" key="4">
    <source>
        <dbReference type="ARBA" id="ARBA00022729"/>
    </source>
</evidence>
<dbReference type="Pfam" id="PF10435">
    <property type="entry name" value="BetaGal_dom2"/>
    <property type="match status" value="1"/>
</dbReference>
<dbReference type="GeneID" id="27716675"/>
<dbReference type="RefSeq" id="XP_016627409.1">
    <property type="nucleotide sequence ID" value="XM_016781420.1"/>
</dbReference>
<evidence type="ECO:0000256" key="7">
    <source>
        <dbReference type="ARBA" id="ARBA00023295"/>
    </source>
</evidence>
<keyword evidence="12" id="KW-1185">Reference proteome</keyword>
<dbReference type="SUPFAM" id="SSF117100">
    <property type="entry name" value="Beta-galactosidase LacA, domain 3"/>
    <property type="match status" value="1"/>
</dbReference>
<evidence type="ECO:0000259" key="10">
    <source>
        <dbReference type="SMART" id="SM01029"/>
    </source>
</evidence>
<dbReference type="PRINTS" id="PR00742">
    <property type="entry name" value="GLHYDRLASE35"/>
</dbReference>
<comment type="catalytic activity">
    <reaction evidence="1 8">
        <text>Hydrolysis of terminal non-reducing beta-D-galactose residues in beta-D-galactosides.</text>
        <dbReference type="EC" id="3.2.1.23"/>
    </reaction>
</comment>
<dbReference type="InterPro" id="IPR025972">
    <property type="entry name" value="BetaGal_dom3"/>
</dbReference>
<dbReference type="FunFam" id="3.20.20.80:FF:000040">
    <property type="entry name" value="Beta-galactosidase A"/>
    <property type="match status" value="1"/>
</dbReference>
<keyword evidence="7 8" id="KW-0326">Glycosidase</keyword>
<comment type="similarity">
    <text evidence="2 9">Belongs to the glycosyl hydrolase 35 family.</text>
</comment>
<reference evidence="11 12" key="1">
    <citation type="submission" date="2015-01" db="EMBL/GenBank/DDBJ databases">
        <title>The Genome Sequence of Fonsecaea multimorphosa CBS 102226.</title>
        <authorList>
            <consortium name="The Broad Institute Genomics Platform"/>
            <person name="Cuomo C."/>
            <person name="de Hoog S."/>
            <person name="Gorbushina A."/>
            <person name="Stielow B."/>
            <person name="Teixiera M."/>
            <person name="Abouelleil A."/>
            <person name="Chapman S.B."/>
            <person name="Priest M."/>
            <person name="Young S.K."/>
            <person name="Wortman J."/>
            <person name="Nusbaum C."/>
            <person name="Birren B."/>
        </authorList>
    </citation>
    <scope>NUCLEOTIDE SEQUENCE [LARGE SCALE GENOMIC DNA]</scope>
    <source>
        <strain evidence="11 12">CBS 102226</strain>
    </source>
</reference>
<dbReference type="InterPro" id="IPR017853">
    <property type="entry name" value="GH"/>
</dbReference>
<sequence length="972" mass="106370">MFIRGERLMLLSGEFHPFRLPSPGLWLDVFQKVKAIGYNGVSFYTDWGLLEGQPGEVVAQGVFALQEFFSAASQAGIYLTARPGPYINAETAAGGFPGWVLRINDTLRSDTPGYLDATQNYVSTIGAIMAKAQITNGGPVILIQPENEYTTWPGVNISDFPELPQKEYMAYVEGQFRDAGIIVPFVFNDNEVQGDFAPGTGLGETDVYGIDAYPLRYDCAHPTVWPNIRFPRDWQIFHEQQSPSTPFAVLEFQGGTGTSWGTVSQDMCNALVNEEAVRILYKNNYSFGVKIQNIYMFYGGTNWGNLGYMGGDSSYDYGAAMTESRHVWREKYSEMKLQANFFKVSPAYLTAMPGNETNGTYTVTDDITVTPVFATESNTGFYVVRHANWTSLDITPYNMTVSTSIGDVMVPQQGGHLTLFGRDAKLFLTDYDVGGINMIYSSAEVFTWNTDSSGKTVLILYGGANELHEMAFPPSLPAPSVAKGSSTSLHSTPSGWIIQWTVVPDRQILTFGSSLEIHLLWRNDAYTLWTLELEASAPISNFSSPSKDMVVVKGGYLMRTAAMADANLYLTGDLNCTTTVELISSPSEVECIFFNGEQLTTSTNAQGKLESMINFVEPSLSLPSLADQTWWSISSLPELSDLYSDAAWTECTHTYTTNPLLNLSTPTSLYASDYGFHTSSLLYRGHFTAEGTETSFFANISGGWAFGHSAWLNGTHLGSWAGDPGNKTYAQTFTFPEPLVAGSDYVLTLLIDHMGQDEEAPGTDAVKFPMGLLDFSISNRSKSDVEWKIQGNLGGENYIDKVRGPRNEGALFVERMGYHLPFPPIDTAAWSEKNPMDPTVTTIGPGAVEFFATNFTLAIPDGYDVPLSFVFANTSASSPATSYRAQLWINGWQFGKYISHLGPQTSYPVPEGILNYQGVNWVGVSVWSLAGPGGAPATLDGLDIVANMPVMSGMARPAVVDSPAWASREGAY</sequence>
<name>A0A0D2I7W9_9EURO</name>
<dbReference type="SUPFAM" id="SSF51011">
    <property type="entry name" value="Glycosyl hydrolase domain"/>
    <property type="match status" value="1"/>
</dbReference>
<dbReference type="Gene3D" id="3.20.20.80">
    <property type="entry name" value="Glycosidases"/>
    <property type="match status" value="1"/>
</dbReference>
<accession>A0A0D2I7W9</accession>
<feature type="domain" description="Beta-galactosidase" evidence="10">
    <location>
        <begin position="348"/>
        <end position="528"/>
    </location>
</feature>
<protein>
    <recommendedName>
        <fullName evidence="3 8">Beta-galactosidase</fullName>
        <ecNumber evidence="3 8">3.2.1.23</ecNumber>
    </recommendedName>
</protein>
<dbReference type="InterPro" id="IPR019801">
    <property type="entry name" value="Glyco_hydro_35_CS"/>
</dbReference>
<dbReference type="STRING" id="1442371.A0A0D2I7W9"/>
<dbReference type="PROSITE" id="PS01182">
    <property type="entry name" value="GLYCOSYL_HYDROL_F35"/>
    <property type="match status" value="1"/>
</dbReference>
<gene>
    <name evidence="11" type="ORF">Z520_10929</name>
</gene>
<dbReference type="InterPro" id="IPR008979">
    <property type="entry name" value="Galactose-bd-like_sf"/>
</dbReference>
<dbReference type="Proteomes" id="UP000053411">
    <property type="component" value="Unassembled WGS sequence"/>
</dbReference>
<dbReference type="OrthoDB" id="1657402at2759"/>
<dbReference type="Gene3D" id="2.60.120.260">
    <property type="entry name" value="Galactose-binding domain-like"/>
    <property type="match status" value="2"/>
</dbReference>
<organism evidence="11 12">
    <name type="scientific">Fonsecaea multimorphosa CBS 102226</name>
    <dbReference type="NCBI Taxonomy" id="1442371"/>
    <lineage>
        <taxon>Eukaryota</taxon>
        <taxon>Fungi</taxon>
        <taxon>Dikarya</taxon>
        <taxon>Ascomycota</taxon>
        <taxon>Pezizomycotina</taxon>
        <taxon>Eurotiomycetes</taxon>
        <taxon>Chaetothyriomycetidae</taxon>
        <taxon>Chaetothyriales</taxon>
        <taxon>Herpotrichiellaceae</taxon>
        <taxon>Fonsecaea</taxon>
    </lineage>
</organism>
<evidence type="ECO:0000256" key="9">
    <source>
        <dbReference type="RuleBase" id="RU003679"/>
    </source>
</evidence>
<dbReference type="Gene3D" id="2.60.390.10">
    <property type="entry name" value="Beta-galactosidase, domain 3"/>
    <property type="match status" value="1"/>
</dbReference>
<evidence type="ECO:0000256" key="6">
    <source>
        <dbReference type="ARBA" id="ARBA00023180"/>
    </source>
</evidence>
<dbReference type="InterPro" id="IPR018954">
    <property type="entry name" value="Betagal_dom2"/>
</dbReference>
<dbReference type="EMBL" id="KN848095">
    <property type="protein sequence ID" value="KIX93286.1"/>
    <property type="molecule type" value="Genomic_DNA"/>
</dbReference>
<dbReference type="Pfam" id="PF13363">
    <property type="entry name" value="BetaGal_dom3"/>
    <property type="match status" value="1"/>
</dbReference>
<dbReference type="GO" id="GO:0004565">
    <property type="term" value="F:beta-galactosidase activity"/>
    <property type="evidence" value="ECO:0007669"/>
    <property type="project" value="UniProtKB-EC"/>
</dbReference>
<dbReference type="VEuPathDB" id="FungiDB:Z520_10929"/>
<dbReference type="InterPro" id="IPR037110">
    <property type="entry name" value="Betagal_dom2_sf"/>
</dbReference>
<dbReference type="InterPro" id="IPR031330">
    <property type="entry name" value="Gly_Hdrlase_35_cat"/>
</dbReference>
<dbReference type="InterPro" id="IPR025300">
    <property type="entry name" value="BetaGal_jelly_roll_dom"/>
</dbReference>
<evidence type="ECO:0000256" key="2">
    <source>
        <dbReference type="ARBA" id="ARBA00009809"/>
    </source>
</evidence>
<dbReference type="Pfam" id="PF13364">
    <property type="entry name" value="BetaGal_ABD2"/>
    <property type="match status" value="2"/>
</dbReference>
<dbReference type="Gene3D" id="2.102.20.10">
    <property type="entry name" value="Beta-galactosidase, domain 2"/>
    <property type="match status" value="1"/>
</dbReference>
<proteinExistence type="inferred from homology"/>
<keyword evidence="6" id="KW-0325">Glycoprotein</keyword>